<sequence>MSHNDLDNNLAEQYRTPGHRQSVQVLTCCVIGFICFLGAYMRIPVLPLLASSIGAGTAQIGLINAAFMLSAGILAVPSGLLSDRIGIRPVLITGLALMSCASLIIPFCDTPLLLGGIYLFFGMGLSAFTPTMMSSVARVVPRSHVGRAYSWYTTAVYLAMTFGPATGGWFGKALGIREVFFVSGGLIVAALIAVLLFLPAPEQHHHDEHVDEPASGILSNRRLLAALVGTLGGCFGFGMFISFLPLHARALGLNVGQIGIIFAAQALVNVLLRIPFGHLSDRVDRGLMSGIGLVLCAHAVGAVGLAHGMVTLLICACVLGAGMGIGFTALSALVVVVMPPRQRGLGLGLYNSCIYLGMMLSSATMGMIIKAADFATGFFSAGAVTFILAVLFSYLYRDTMLSLKTQDQQAPNTTGKDRG</sequence>
<feature type="transmembrane region" description="Helical" evidence="7">
    <location>
        <begin position="86"/>
        <end position="105"/>
    </location>
</feature>
<feature type="transmembrane region" description="Helical" evidence="7">
    <location>
        <begin position="149"/>
        <end position="167"/>
    </location>
</feature>
<accession>A0ABX8LLN2</accession>
<dbReference type="RefSeq" id="WP_217289497.1">
    <property type="nucleotide sequence ID" value="NZ_CP077683.1"/>
</dbReference>
<evidence type="ECO:0000256" key="5">
    <source>
        <dbReference type="ARBA" id="ARBA00022989"/>
    </source>
</evidence>
<protein>
    <submittedName>
        <fullName evidence="9">MFS transporter</fullName>
    </submittedName>
</protein>
<feature type="transmembrane region" description="Helical" evidence="7">
    <location>
        <begin position="179"/>
        <end position="198"/>
    </location>
</feature>
<feature type="transmembrane region" description="Helical" evidence="7">
    <location>
        <begin position="311"/>
        <end position="337"/>
    </location>
</feature>
<evidence type="ECO:0000259" key="8">
    <source>
        <dbReference type="PROSITE" id="PS50850"/>
    </source>
</evidence>
<dbReference type="EMBL" id="CP077683">
    <property type="protein sequence ID" value="QXE92960.1"/>
    <property type="molecule type" value="Genomic_DNA"/>
</dbReference>
<reference evidence="9 10" key="1">
    <citation type="submission" date="2021-06" db="EMBL/GenBank/DDBJ databases">
        <title>Gemonas diversity in paddy soil.</title>
        <authorList>
            <person name="Liu G."/>
        </authorList>
    </citation>
    <scope>NUCLEOTIDE SEQUENCE [LARGE SCALE GENOMIC DNA]</scope>
    <source>
        <strain evidence="9 10">RG2</strain>
    </source>
</reference>
<dbReference type="InterPro" id="IPR020846">
    <property type="entry name" value="MFS_dom"/>
</dbReference>
<feature type="domain" description="Major facilitator superfamily (MFS) profile" evidence="8">
    <location>
        <begin position="24"/>
        <end position="400"/>
    </location>
</feature>
<organism evidence="9 10">
    <name type="scientific">Geomonas subterranea</name>
    <dbReference type="NCBI Taxonomy" id="2847989"/>
    <lineage>
        <taxon>Bacteria</taxon>
        <taxon>Pseudomonadati</taxon>
        <taxon>Thermodesulfobacteriota</taxon>
        <taxon>Desulfuromonadia</taxon>
        <taxon>Geobacterales</taxon>
        <taxon>Geobacteraceae</taxon>
        <taxon>Geomonas</taxon>
    </lineage>
</organism>
<dbReference type="Pfam" id="PF07690">
    <property type="entry name" value="MFS_1"/>
    <property type="match status" value="1"/>
</dbReference>
<evidence type="ECO:0000313" key="10">
    <source>
        <dbReference type="Proteomes" id="UP000683559"/>
    </source>
</evidence>
<feature type="transmembrane region" description="Helical" evidence="7">
    <location>
        <begin position="286"/>
        <end position="305"/>
    </location>
</feature>
<evidence type="ECO:0000256" key="7">
    <source>
        <dbReference type="SAM" id="Phobius"/>
    </source>
</evidence>
<feature type="transmembrane region" description="Helical" evidence="7">
    <location>
        <begin position="375"/>
        <end position="396"/>
    </location>
</feature>
<evidence type="ECO:0000256" key="4">
    <source>
        <dbReference type="ARBA" id="ARBA00022692"/>
    </source>
</evidence>
<feature type="transmembrane region" description="Helical" evidence="7">
    <location>
        <begin position="255"/>
        <end position="274"/>
    </location>
</feature>
<keyword evidence="3" id="KW-1003">Cell membrane</keyword>
<dbReference type="PANTHER" id="PTHR23517">
    <property type="entry name" value="RESISTANCE PROTEIN MDTM, PUTATIVE-RELATED-RELATED"/>
    <property type="match status" value="1"/>
</dbReference>
<feature type="transmembrane region" description="Helical" evidence="7">
    <location>
        <begin position="49"/>
        <end position="74"/>
    </location>
</feature>
<evidence type="ECO:0000256" key="2">
    <source>
        <dbReference type="ARBA" id="ARBA00022448"/>
    </source>
</evidence>
<feature type="transmembrane region" description="Helical" evidence="7">
    <location>
        <begin position="23"/>
        <end position="43"/>
    </location>
</feature>
<evidence type="ECO:0000256" key="6">
    <source>
        <dbReference type="ARBA" id="ARBA00023136"/>
    </source>
</evidence>
<keyword evidence="6 7" id="KW-0472">Membrane</keyword>
<dbReference type="CDD" id="cd17325">
    <property type="entry name" value="MFS_MdtG_SLC18_like"/>
    <property type="match status" value="1"/>
</dbReference>
<feature type="transmembrane region" description="Helical" evidence="7">
    <location>
        <begin position="117"/>
        <end position="137"/>
    </location>
</feature>
<keyword evidence="4 7" id="KW-0812">Transmembrane</keyword>
<evidence type="ECO:0000256" key="1">
    <source>
        <dbReference type="ARBA" id="ARBA00004651"/>
    </source>
</evidence>
<comment type="subcellular location">
    <subcellularLocation>
        <location evidence="1">Cell membrane</location>
        <topology evidence="1">Multi-pass membrane protein</topology>
    </subcellularLocation>
</comment>
<dbReference type="InterPro" id="IPR011701">
    <property type="entry name" value="MFS"/>
</dbReference>
<name>A0ABX8LLN2_9BACT</name>
<dbReference type="InterPro" id="IPR050171">
    <property type="entry name" value="MFS_Transporters"/>
</dbReference>
<evidence type="ECO:0000256" key="3">
    <source>
        <dbReference type="ARBA" id="ARBA00022475"/>
    </source>
</evidence>
<feature type="transmembrane region" description="Helical" evidence="7">
    <location>
        <begin position="349"/>
        <end position="369"/>
    </location>
</feature>
<feature type="transmembrane region" description="Helical" evidence="7">
    <location>
        <begin position="223"/>
        <end position="243"/>
    </location>
</feature>
<evidence type="ECO:0000313" key="9">
    <source>
        <dbReference type="EMBL" id="QXE92960.1"/>
    </source>
</evidence>
<gene>
    <name evidence="9" type="ORF">KP001_10750</name>
</gene>
<dbReference type="Proteomes" id="UP000683559">
    <property type="component" value="Chromosome"/>
</dbReference>
<dbReference type="PROSITE" id="PS50850">
    <property type="entry name" value="MFS"/>
    <property type="match status" value="1"/>
</dbReference>
<keyword evidence="5 7" id="KW-1133">Transmembrane helix</keyword>
<keyword evidence="10" id="KW-1185">Reference proteome</keyword>
<dbReference type="PANTHER" id="PTHR23517:SF3">
    <property type="entry name" value="INTEGRAL MEMBRANE TRANSPORT PROTEIN"/>
    <property type="match status" value="1"/>
</dbReference>
<proteinExistence type="predicted"/>
<keyword evidence="2" id="KW-0813">Transport</keyword>